<sequence length="70" mass="8126">MGKVRFSFIHKYEEFFNTESTGKQKQLISEYLKGLGVDYIPIVIVIENGKVKEYLDGEMDLPKLKKIITN</sequence>
<reference evidence="1" key="1">
    <citation type="submission" date="2021-11" db="EMBL/GenBank/DDBJ databases">
        <title>Clostridia strains as spoilage organisms.</title>
        <authorList>
            <person name="Wambui J."/>
            <person name="Stevens M.J.A."/>
            <person name="Stephan R."/>
        </authorList>
    </citation>
    <scope>NUCLEOTIDE SEQUENCE</scope>
    <source>
        <strain evidence="1">CF009</strain>
    </source>
</reference>
<evidence type="ECO:0000313" key="2">
    <source>
        <dbReference type="Proteomes" id="UP001164733"/>
    </source>
</evidence>
<protein>
    <recommendedName>
        <fullName evidence="3">Thioredoxin-like fold domain-containing protein</fullName>
    </recommendedName>
</protein>
<accession>A0AA47EET3</accession>
<gene>
    <name evidence="1" type="ORF">LL038_14670</name>
</gene>
<proteinExistence type="predicted"/>
<organism evidence="1 2">
    <name type="scientific">Clostridium estertheticum</name>
    <dbReference type="NCBI Taxonomy" id="238834"/>
    <lineage>
        <taxon>Bacteria</taxon>
        <taxon>Bacillati</taxon>
        <taxon>Bacillota</taxon>
        <taxon>Clostridia</taxon>
        <taxon>Eubacteriales</taxon>
        <taxon>Clostridiaceae</taxon>
        <taxon>Clostridium</taxon>
    </lineage>
</organism>
<evidence type="ECO:0000313" key="1">
    <source>
        <dbReference type="EMBL" id="WAG58889.1"/>
    </source>
</evidence>
<evidence type="ECO:0008006" key="3">
    <source>
        <dbReference type="Google" id="ProtNLM"/>
    </source>
</evidence>
<name>A0AA47EET3_9CLOT</name>
<dbReference type="Proteomes" id="UP001164733">
    <property type="component" value="Chromosome"/>
</dbReference>
<dbReference type="AlphaFoldDB" id="A0AA47EET3"/>
<dbReference type="EMBL" id="CP086239">
    <property type="protein sequence ID" value="WAG58889.1"/>
    <property type="molecule type" value="Genomic_DNA"/>
</dbReference>
<dbReference type="RefSeq" id="WP_216124736.1">
    <property type="nucleotide sequence ID" value="NZ_CP086239.1"/>
</dbReference>